<feature type="coiled-coil region" evidence="1">
    <location>
        <begin position="853"/>
        <end position="908"/>
    </location>
</feature>
<reference evidence="4" key="1">
    <citation type="submission" date="2025-08" db="UniProtKB">
        <authorList>
            <consortium name="RefSeq"/>
        </authorList>
    </citation>
    <scope>IDENTIFICATION</scope>
    <source>
        <tissue evidence="4">Blood</tissue>
    </source>
</reference>
<feature type="region of interest" description="Disordered" evidence="2">
    <location>
        <begin position="488"/>
        <end position="551"/>
    </location>
</feature>
<protein>
    <submittedName>
        <fullName evidence="4">Coiled-coil domain-containing protein 30</fullName>
    </submittedName>
</protein>
<feature type="compositionally biased region" description="Low complexity" evidence="2">
    <location>
        <begin position="17"/>
        <end position="28"/>
    </location>
</feature>
<feature type="compositionally biased region" description="Basic and acidic residues" evidence="2">
    <location>
        <begin position="670"/>
        <end position="694"/>
    </location>
</feature>
<keyword evidence="3" id="KW-1185">Reference proteome</keyword>
<dbReference type="CTD" id="728621"/>
<feature type="coiled-coil region" evidence="1">
    <location>
        <begin position="553"/>
        <end position="587"/>
    </location>
</feature>
<accession>A0A6P9C7K7</accession>
<feature type="region of interest" description="Disordered" evidence="2">
    <location>
        <begin position="220"/>
        <end position="293"/>
    </location>
</feature>
<keyword evidence="1" id="KW-0175">Coiled coil</keyword>
<feature type="region of interest" description="Disordered" evidence="2">
    <location>
        <begin position="652"/>
        <end position="694"/>
    </location>
</feature>
<dbReference type="InterPro" id="IPR052825">
    <property type="entry name" value="CCD-Prefoldin_beta-like"/>
</dbReference>
<name>A0A6P9C7K7_PANGU</name>
<dbReference type="OMA" id="ENYVDHI"/>
<feature type="compositionally biased region" description="Basic and acidic residues" evidence="2">
    <location>
        <begin position="233"/>
        <end position="247"/>
    </location>
</feature>
<feature type="region of interest" description="Disordered" evidence="2">
    <location>
        <begin position="628"/>
        <end position="647"/>
    </location>
</feature>
<dbReference type="PANTHER" id="PTHR34479:SF1">
    <property type="entry name" value="COILED-COIL DOMAIN-CONTAINING PROTEIN 30"/>
    <property type="match status" value="1"/>
</dbReference>
<dbReference type="Proteomes" id="UP001652622">
    <property type="component" value="Unplaced"/>
</dbReference>
<feature type="compositionally biased region" description="Low complexity" evidence="2">
    <location>
        <begin position="652"/>
        <end position="669"/>
    </location>
</feature>
<sequence>MEGGRPQPGEAEGGGDAATTTTTTPSETQLAHTWPWFLRGPEELHFASGALLRQQLEEEMREVQNYVDHVRALTEARDALAAEYERENEELRTKFAQLQLEHESQHKEVAELLALEGLASIVHSSPSEQVAYLLVERSTLLERMEALEQELGAPHCLGRPCAAPLQVQDEWHLFHPRLEEGLHQPQQSLPHIQGTLPSPEEPAGGHPVWEEAERGLEGAPGRLRSAQGGIPALKEDPDAAEGERGKLPDSPGAEIWPGTLGKEEEKAQQPVEPLAKSSLPREPFSALAPDSGTASELWKAREQNLLTDRLLLRDRLCFPEVERQASLGGSVAGREAASDLGGCFKHELHSYKSELLRLYGELQVLQGAAEERDFLHLTHEKLLHKNGRLEAKVLELSHECERLNQRILRERKEEEEEGVLAGRLSCPEFPARGQVYEDQIPNQGGDGEPMCLRLSEASQMGELGKPSQAKQEEEGPSFLKEILAVQHQLSAHRERHSAPDQPCPPRPALGSAGGDTEQGPPHKGALQPQEEPPGPLWGPRQAPSSVGSTKKQLRLEQERCLELRLQNLQLQQENIKIQAELRQAQVKVLETSKACGALASQGELSQQKAKELELQLLQQSQAAKQQSRLREQLTQESRRAAQAEKRVQELEQMLQESQQLSETQAALGRRQLEEEAREARAKEAEAQHSLQEEQKMRKRLEQQWEEQQQQQRRLWREKEAQLLQALADRQAQSQQQEGQLRALEDERRALAKEHLQSRSHSQRLSEQLSALQQEKEALCEEQRQILKQVDVSLRKQSERRLRHKARLRQAKETLLGEVKLRETRIRHLENEVRLSKTQAEKDQLLIRRVTGENESLFREKRKSLEQLHSLEEAKQSDGQALCSLQSRVQLLEGENQQLQDRTLQLSLQVGILERALRTIHVHSLQELKSLGFPECPLQRKLLPFPGFSFSVTRLSDPGGHRQALKDGQPVEPGQKALLSPLAFQSSGIGYLNVSVPRKPADFCEDQPSHPVG</sequence>
<dbReference type="PANTHER" id="PTHR34479">
    <property type="entry name" value="COILED-COIL DOMAIN-CONTAINING PROTEIN 30"/>
    <property type="match status" value="1"/>
</dbReference>
<dbReference type="AlphaFoldDB" id="A0A6P9C7K7"/>
<dbReference type="KEGG" id="pgut:117669649"/>
<feature type="coiled-coil region" evidence="1">
    <location>
        <begin position="53"/>
        <end position="108"/>
    </location>
</feature>
<gene>
    <name evidence="4" type="primary">CCDC30</name>
</gene>
<evidence type="ECO:0000256" key="2">
    <source>
        <dbReference type="SAM" id="MobiDB-lite"/>
    </source>
</evidence>
<organism evidence="3 4">
    <name type="scientific">Pantherophis guttatus</name>
    <name type="common">Corn snake</name>
    <name type="synonym">Elaphe guttata</name>
    <dbReference type="NCBI Taxonomy" id="94885"/>
    <lineage>
        <taxon>Eukaryota</taxon>
        <taxon>Metazoa</taxon>
        <taxon>Chordata</taxon>
        <taxon>Craniata</taxon>
        <taxon>Vertebrata</taxon>
        <taxon>Euteleostomi</taxon>
        <taxon>Lepidosauria</taxon>
        <taxon>Squamata</taxon>
        <taxon>Bifurcata</taxon>
        <taxon>Unidentata</taxon>
        <taxon>Episquamata</taxon>
        <taxon>Toxicofera</taxon>
        <taxon>Serpentes</taxon>
        <taxon>Colubroidea</taxon>
        <taxon>Colubridae</taxon>
        <taxon>Colubrinae</taxon>
        <taxon>Pantherophis</taxon>
    </lineage>
</organism>
<proteinExistence type="predicted"/>
<evidence type="ECO:0000313" key="3">
    <source>
        <dbReference type="Proteomes" id="UP001652622"/>
    </source>
</evidence>
<dbReference type="InterPro" id="IPR031476">
    <property type="entry name" value="DUF4686"/>
</dbReference>
<evidence type="ECO:0000256" key="1">
    <source>
        <dbReference type="SAM" id="Coils"/>
    </source>
</evidence>
<dbReference type="RefSeq" id="XP_034280138.1">
    <property type="nucleotide sequence ID" value="XM_034424247.2"/>
</dbReference>
<dbReference type="GeneID" id="117669649"/>
<dbReference type="InParanoid" id="A0A6P9C7K7"/>
<feature type="region of interest" description="Disordered" evidence="2">
    <location>
        <begin position="186"/>
        <end position="207"/>
    </location>
</feature>
<dbReference type="Pfam" id="PF15742">
    <property type="entry name" value="DUF4686"/>
    <property type="match status" value="1"/>
</dbReference>
<feature type="region of interest" description="Disordered" evidence="2">
    <location>
        <begin position="1"/>
        <end position="29"/>
    </location>
</feature>
<evidence type="ECO:0000313" key="4">
    <source>
        <dbReference type="RefSeq" id="XP_034280138.1"/>
    </source>
</evidence>
<feature type="coiled-coil region" evidence="1">
    <location>
        <begin position="386"/>
        <end position="417"/>
    </location>
</feature>